<feature type="domain" description="Solute-binding protein family 3/N-terminal" evidence="4">
    <location>
        <begin position="30"/>
        <end position="238"/>
    </location>
</feature>
<accession>A0A9X3CHS0</accession>
<evidence type="ECO:0000256" key="2">
    <source>
        <dbReference type="ARBA" id="ARBA00022729"/>
    </source>
</evidence>
<sequence length="248" mass="28129">MFTLRHCLLLASLMFVGVSSANTVKLANGEWAPYQSKSLKNGGFISQLVQEAFEAEGYQVEYTYMPWKRGFEESKAGKLDGSLIWSKNPEREQFFHYSDPVITLSTSLFQRKDKPVTWRAREDLSAFKVGGVTGYAYGIEDLEKDGTIKIQRISSAENNYKKLAAGRLDIVLEDTDVGLETINKLNLTGKLEPNDKTLTARDYFVIISKKSPRAQELVDAFNRGLMKLKEQGKLDKYREASIRGEYKQ</sequence>
<feature type="signal peptide" evidence="3">
    <location>
        <begin position="1"/>
        <end position="21"/>
    </location>
</feature>
<dbReference type="RefSeq" id="WP_265689114.1">
    <property type="nucleotide sequence ID" value="NZ_JAKRRX010000171.1"/>
</dbReference>
<gene>
    <name evidence="5" type="ORF">MD483_19755</name>
</gene>
<proteinExistence type="inferred from homology"/>
<evidence type="ECO:0000313" key="5">
    <source>
        <dbReference type="EMBL" id="MCW8336049.1"/>
    </source>
</evidence>
<evidence type="ECO:0000313" key="6">
    <source>
        <dbReference type="Proteomes" id="UP001155586"/>
    </source>
</evidence>
<keyword evidence="2 3" id="KW-0732">Signal</keyword>
<organism evidence="5 6">
    <name type="scientific">Vibrio paucivorans</name>
    <dbReference type="NCBI Taxonomy" id="2829489"/>
    <lineage>
        <taxon>Bacteria</taxon>
        <taxon>Pseudomonadati</taxon>
        <taxon>Pseudomonadota</taxon>
        <taxon>Gammaproteobacteria</taxon>
        <taxon>Vibrionales</taxon>
        <taxon>Vibrionaceae</taxon>
        <taxon>Vibrio</taxon>
    </lineage>
</organism>
<reference evidence="5" key="1">
    <citation type="submission" date="2022-02" db="EMBL/GenBank/DDBJ databases">
        <title>Vibrio sp. nov., a new bacterium isolated from Bohai sea, China.</title>
        <authorList>
            <person name="Yuan Y."/>
        </authorList>
    </citation>
    <scope>NUCLEOTIDE SEQUENCE</scope>
    <source>
        <strain evidence="5">DBSS07</strain>
    </source>
</reference>
<comment type="caution">
    <text evidence="5">The sequence shown here is derived from an EMBL/GenBank/DDBJ whole genome shotgun (WGS) entry which is preliminary data.</text>
</comment>
<dbReference type="Proteomes" id="UP001155586">
    <property type="component" value="Unassembled WGS sequence"/>
</dbReference>
<protein>
    <submittedName>
        <fullName evidence="5">Transporter substrate-binding domain-containing protein</fullName>
    </submittedName>
</protein>
<dbReference type="PANTHER" id="PTHR35936:SF25">
    <property type="entry name" value="ABC TRANSPORTER SUBSTRATE-BINDING PROTEIN"/>
    <property type="match status" value="1"/>
</dbReference>
<evidence type="ECO:0000256" key="1">
    <source>
        <dbReference type="ARBA" id="ARBA00010333"/>
    </source>
</evidence>
<name>A0A9X3CHS0_9VIBR</name>
<evidence type="ECO:0000259" key="4">
    <source>
        <dbReference type="Pfam" id="PF00497"/>
    </source>
</evidence>
<dbReference type="EMBL" id="JAKRRX010000171">
    <property type="protein sequence ID" value="MCW8336049.1"/>
    <property type="molecule type" value="Genomic_DNA"/>
</dbReference>
<dbReference type="Gene3D" id="3.40.190.10">
    <property type="entry name" value="Periplasmic binding protein-like II"/>
    <property type="match status" value="2"/>
</dbReference>
<dbReference type="AlphaFoldDB" id="A0A9X3CHS0"/>
<keyword evidence="6" id="KW-1185">Reference proteome</keyword>
<evidence type="ECO:0000256" key="3">
    <source>
        <dbReference type="SAM" id="SignalP"/>
    </source>
</evidence>
<dbReference type="SUPFAM" id="SSF53850">
    <property type="entry name" value="Periplasmic binding protein-like II"/>
    <property type="match status" value="1"/>
</dbReference>
<dbReference type="Pfam" id="PF00497">
    <property type="entry name" value="SBP_bac_3"/>
    <property type="match status" value="1"/>
</dbReference>
<feature type="chain" id="PRO_5040813219" evidence="3">
    <location>
        <begin position="22"/>
        <end position="248"/>
    </location>
</feature>
<dbReference type="InterPro" id="IPR001638">
    <property type="entry name" value="Solute-binding_3/MltF_N"/>
</dbReference>
<comment type="similarity">
    <text evidence="1">Belongs to the bacterial solute-binding protein 3 family.</text>
</comment>
<dbReference type="PANTHER" id="PTHR35936">
    <property type="entry name" value="MEMBRANE-BOUND LYTIC MUREIN TRANSGLYCOSYLASE F"/>
    <property type="match status" value="1"/>
</dbReference>